<keyword evidence="4" id="KW-0813">Transport</keyword>
<protein>
    <recommendedName>
        <fullName evidence="17">Nuclear pore complex protein Nup153</fullName>
    </recommendedName>
    <alternativeName>
        <fullName evidence="19">153 kDa nucleoporin</fullName>
    </alternativeName>
    <alternativeName>
        <fullName evidence="18">Nucleoporin Nup153</fullName>
    </alternativeName>
</protein>
<feature type="compositionally biased region" description="Basic and acidic residues" evidence="21">
    <location>
        <begin position="48"/>
        <end position="60"/>
    </location>
</feature>
<feature type="domain" description="RanBP2-type" evidence="22">
    <location>
        <begin position="650"/>
        <end position="679"/>
    </location>
</feature>
<evidence type="ECO:0000256" key="13">
    <source>
        <dbReference type="ARBA" id="ARBA00023132"/>
    </source>
</evidence>
<evidence type="ECO:0000256" key="15">
    <source>
        <dbReference type="ARBA" id="ARBA00023242"/>
    </source>
</evidence>
<dbReference type="GO" id="GO:0051028">
    <property type="term" value="P:mRNA transport"/>
    <property type="evidence" value="ECO:0007669"/>
    <property type="project" value="UniProtKB-KW"/>
</dbReference>
<dbReference type="PANTHER" id="PTHR23193">
    <property type="entry name" value="NUCLEAR PORE COMPLEX PROTEIN NUP"/>
    <property type="match status" value="1"/>
</dbReference>
<evidence type="ECO:0000256" key="4">
    <source>
        <dbReference type="ARBA" id="ARBA00022448"/>
    </source>
</evidence>
<evidence type="ECO:0000256" key="11">
    <source>
        <dbReference type="ARBA" id="ARBA00023010"/>
    </source>
</evidence>
<dbReference type="PROSITE" id="PS01358">
    <property type="entry name" value="ZF_RANBP2_1"/>
    <property type="match status" value="5"/>
</dbReference>
<dbReference type="GO" id="GO:0015031">
    <property type="term" value="P:protein transport"/>
    <property type="evidence" value="ECO:0007669"/>
    <property type="project" value="UniProtKB-KW"/>
</dbReference>
<keyword evidence="24" id="KW-1185">Reference proteome</keyword>
<dbReference type="GO" id="GO:0031965">
    <property type="term" value="C:nuclear membrane"/>
    <property type="evidence" value="ECO:0007669"/>
    <property type="project" value="UniProtKB-SubCell"/>
</dbReference>
<dbReference type="InterPro" id="IPR013913">
    <property type="entry name" value="Nup153_N"/>
</dbReference>
<gene>
    <name evidence="23" type="ORF">HHI36_020161</name>
</gene>
<organism evidence="23 24">
    <name type="scientific">Cryptolaemus montrouzieri</name>
    <dbReference type="NCBI Taxonomy" id="559131"/>
    <lineage>
        <taxon>Eukaryota</taxon>
        <taxon>Metazoa</taxon>
        <taxon>Ecdysozoa</taxon>
        <taxon>Arthropoda</taxon>
        <taxon>Hexapoda</taxon>
        <taxon>Insecta</taxon>
        <taxon>Pterygota</taxon>
        <taxon>Neoptera</taxon>
        <taxon>Endopterygota</taxon>
        <taxon>Coleoptera</taxon>
        <taxon>Polyphaga</taxon>
        <taxon>Cucujiformia</taxon>
        <taxon>Coccinelloidea</taxon>
        <taxon>Coccinellidae</taxon>
        <taxon>Scymninae</taxon>
        <taxon>Scymnini</taxon>
        <taxon>Cryptolaemus</taxon>
    </lineage>
</organism>
<keyword evidence="11" id="KW-0811">Translocation</keyword>
<feature type="region of interest" description="Disordered" evidence="21">
    <location>
        <begin position="1017"/>
        <end position="1088"/>
    </location>
</feature>
<feature type="domain" description="RanBP2-type" evidence="22">
    <location>
        <begin position="738"/>
        <end position="767"/>
    </location>
</feature>
<keyword evidence="9" id="KW-0862">Zinc</keyword>
<comment type="caution">
    <text evidence="23">The sequence shown here is derived from an EMBL/GenBank/DDBJ whole genome shotgun (WGS) entry which is preliminary data.</text>
</comment>
<feature type="compositionally biased region" description="Low complexity" evidence="21">
    <location>
        <begin position="1045"/>
        <end position="1061"/>
    </location>
</feature>
<feature type="compositionally biased region" description="Polar residues" evidence="21">
    <location>
        <begin position="957"/>
        <end position="966"/>
    </location>
</feature>
<keyword evidence="14" id="KW-0472">Membrane</keyword>
<dbReference type="SMART" id="SM00547">
    <property type="entry name" value="ZnF_RBZ"/>
    <property type="match status" value="6"/>
</dbReference>
<feature type="domain" description="RanBP2-type" evidence="22">
    <location>
        <begin position="602"/>
        <end position="631"/>
    </location>
</feature>
<evidence type="ECO:0000256" key="5">
    <source>
        <dbReference type="ARBA" id="ARBA00022723"/>
    </source>
</evidence>
<evidence type="ECO:0000256" key="9">
    <source>
        <dbReference type="ARBA" id="ARBA00022833"/>
    </source>
</evidence>
<dbReference type="InterPro" id="IPR036443">
    <property type="entry name" value="Znf_RanBP2_sf"/>
</dbReference>
<feature type="compositionally biased region" description="Low complexity" evidence="21">
    <location>
        <begin position="152"/>
        <end position="161"/>
    </location>
</feature>
<dbReference type="FunFam" id="4.10.1060.10:FF:000001">
    <property type="entry name" value="Nuclear pore complex protein Nup153"/>
    <property type="match status" value="2"/>
</dbReference>
<dbReference type="Pfam" id="PF00641">
    <property type="entry name" value="Zn_ribbon_RanBP"/>
    <property type="match status" value="5"/>
</dbReference>
<feature type="compositionally biased region" description="Polar residues" evidence="21">
    <location>
        <begin position="207"/>
        <end position="231"/>
    </location>
</feature>
<feature type="domain" description="RanBP2-type" evidence="22">
    <location>
        <begin position="782"/>
        <end position="811"/>
    </location>
</feature>
<feature type="compositionally biased region" description="Polar residues" evidence="21">
    <location>
        <begin position="1075"/>
        <end position="1088"/>
    </location>
</feature>
<sequence length="1291" mass="140014">MEKDNSEDTMNDSSDYKDSEGDTSFVTKVRSRVSGLFNSSISRLFGSQEKRNSTVRRRENDDDNHESQPPCKKAKVPENNTSINSYFKDNHATNNIHGTNSLSNASITNFTNFAEPVAGPSGIRTLRSFNKTLTSSTLSRTELSSVEKNSDSGESTSGYSSMPKMCNTDTLRHSDSVKNSSVYNRNKLEHEKSASENRTIGNKRLFHSSSPETPNRSLFADSSLSPQMKNTSLSSRRPSFNSSNFGSPNFVDRTITTKRIINSPFYNGPTIYGGASAYGRQPSLNESRREQLKNSFLVKPVNKSSENNPCTSLSKTARRILETLEQYSTPLSDAKKIPLPTKVEKQGLLSNYIGANPYRMRQSKVASNKELLVPTVPELLRMKEKQRLQDTTDKIRQIATSSKSLLNTEDYKIGEDIQQKHKNKIKTKISSVRSKAPPVEILDNVVLKPVPLTIPDNKLPKFDLVIPPPDCLKKTSQKEEIKTCMENKTSSTEATSTLSKTKETKVDEGCRKDLITEYTFSKPVVIADDVKSIIAINNFKFSEPLSKKICMSDSNSAVPVTVKDSKENKINNGDNHSGNVAQSLVDSFKNKNDSIMEKFKPPEGSWECTTCLIRNKAESVKCAACETTRAKETPKVEKSFPSFSIQFNKKPDEWDCTVCMVRNKVQNEKCVACSCPKLPSNAPKTNGFGNKFLMSSDVWECKTCYVRNKKDVIKCVACETARQDVPKSSGFGDKFKPPPGTWECQTCSIRNKAATDTCEACNTKRINNVINENKFGAQFKPPSDTWECETCLIRNKNDLKTCAACQTPKDKIFASVKSNALKMSSGKWECPTCMVRNDDKVEKCPCCETVKPGVTLVSKSTVNMFNFGVNKSQFNFGIPKEIVESTQPSTTTATPVVSVSTSSEASKIVTTAAPVFTFGIKPDTTVKETKNVEKREEKTPPTPIAPSASKTDDKKQTVSPLFQFGNPSSATKVTTTSSMSNFQFKSPVNVSKAPSTVSEQNKVGFGISSPVKFTFGNPATSTTSSSSTTTPVFKFDSTKPLLPPAGSGDSAGNSNAAATTTQLPISKSEPVNMPSFASTSKPEASQFTSGNNKAALTFSFGQTDNPPTAVPASSKPLFNFGTSAPVTGGFSFAAAAPKTDLSAVQAKPSNTFSFNPPKTEANLFAAPNAPSGGTTTIKNGGFNFGSAAVNSNQGAVFTFGAKQNLPQANQIQASSGGYNLAAPAVPTGPTGGFNFSVQAPAAVTPTFDANAKPFYNFTKGVAPPFAATPAEGGGAAPVRKFKKAVRRAAQR</sequence>
<evidence type="ECO:0000256" key="14">
    <source>
        <dbReference type="ARBA" id="ARBA00023136"/>
    </source>
</evidence>
<comment type="similarity">
    <text evidence="16">Belongs to the NUP153 family.</text>
</comment>
<evidence type="ECO:0000256" key="3">
    <source>
        <dbReference type="ARBA" id="ARBA00004567"/>
    </source>
</evidence>
<evidence type="ECO:0000256" key="2">
    <source>
        <dbReference type="ARBA" id="ARBA00004126"/>
    </source>
</evidence>
<dbReference type="SUPFAM" id="SSF90209">
    <property type="entry name" value="Ran binding protein zinc finger-like"/>
    <property type="match status" value="6"/>
</dbReference>
<keyword evidence="13" id="KW-0906">Nuclear pore complex</keyword>
<dbReference type="GO" id="GO:0008270">
    <property type="term" value="F:zinc ion binding"/>
    <property type="evidence" value="ECO:0007669"/>
    <property type="project" value="UniProtKB-KW"/>
</dbReference>
<evidence type="ECO:0000256" key="8">
    <source>
        <dbReference type="ARBA" id="ARBA00022816"/>
    </source>
</evidence>
<dbReference type="GO" id="GO:0005643">
    <property type="term" value="C:nuclear pore"/>
    <property type="evidence" value="ECO:0007669"/>
    <property type="project" value="UniProtKB-SubCell"/>
</dbReference>
<feature type="compositionally biased region" description="Low complexity" evidence="21">
    <location>
        <begin position="232"/>
        <end position="245"/>
    </location>
</feature>
<dbReference type="InterPro" id="IPR026054">
    <property type="entry name" value="Nucleoporin"/>
</dbReference>
<keyword evidence="15" id="KW-0539">Nucleus</keyword>
<evidence type="ECO:0000256" key="10">
    <source>
        <dbReference type="ARBA" id="ARBA00022927"/>
    </source>
</evidence>
<feature type="region of interest" description="Disordered" evidence="21">
    <location>
        <begin position="136"/>
        <end position="245"/>
    </location>
</feature>
<dbReference type="GO" id="GO:0003677">
    <property type="term" value="F:DNA binding"/>
    <property type="evidence" value="ECO:0007669"/>
    <property type="project" value="UniProtKB-KW"/>
</dbReference>
<evidence type="ECO:0000313" key="23">
    <source>
        <dbReference type="EMBL" id="KAL3275397.1"/>
    </source>
</evidence>
<feature type="compositionally biased region" description="Basic and acidic residues" evidence="21">
    <location>
        <begin position="186"/>
        <end position="195"/>
    </location>
</feature>
<feature type="region of interest" description="Disordered" evidence="21">
    <location>
        <begin position="40"/>
        <end position="83"/>
    </location>
</feature>
<keyword evidence="5" id="KW-0479">Metal-binding</keyword>
<dbReference type="Proteomes" id="UP001516400">
    <property type="component" value="Unassembled WGS sequence"/>
</dbReference>
<feature type="compositionally biased region" description="Low complexity" evidence="21">
    <location>
        <begin position="1020"/>
        <end position="1030"/>
    </location>
</feature>
<keyword evidence="12" id="KW-0238">DNA-binding</keyword>
<accession>A0ABD2NA69</accession>
<evidence type="ECO:0000256" key="1">
    <source>
        <dbReference type="ARBA" id="ARBA00001947"/>
    </source>
</evidence>
<evidence type="ECO:0000259" key="22">
    <source>
        <dbReference type="PROSITE" id="PS50199"/>
    </source>
</evidence>
<evidence type="ECO:0000256" key="6">
    <source>
        <dbReference type="ARBA" id="ARBA00022737"/>
    </source>
</evidence>
<comment type="subcellular location">
    <subcellularLocation>
        <location evidence="2">Nucleus membrane</location>
    </subcellularLocation>
    <subcellularLocation>
        <location evidence="3">Nucleus</location>
        <location evidence="3">Nuclear pore complex</location>
    </subcellularLocation>
</comment>
<keyword evidence="6" id="KW-0677">Repeat</keyword>
<evidence type="ECO:0000256" key="18">
    <source>
        <dbReference type="ARBA" id="ARBA00078197"/>
    </source>
</evidence>
<feature type="domain" description="RanBP2-type" evidence="22">
    <location>
        <begin position="824"/>
        <end position="853"/>
    </location>
</feature>
<dbReference type="Gene3D" id="4.10.1060.10">
    <property type="entry name" value="Zinc finger, RanBP2-type"/>
    <property type="match status" value="6"/>
</dbReference>
<dbReference type="PANTHER" id="PTHR23193:SF23">
    <property type="entry name" value="NUCLEAR PORE COMPLEX PROTEIN NUP153"/>
    <property type="match status" value="1"/>
</dbReference>
<evidence type="ECO:0000313" key="24">
    <source>
        <dbReference type="Proteomes" id="UP001516400"/>
    </source>
</evidence>
<evidence type="ECO:0000256" key="19">
    <source>
        <dbReference type="ARBA" id="ARBA00079437"/>
    </source>
</evidence>
<feature type="domain" description="RanBP2-type" evidence="22">
    <location>
        <begin position="695"/>
        <end position="724"/>
    </location>
</feature>
<comment type="cofactor">
    <cofactor evidence="1">
        <name>Zn(2+)</name>
        <dbReference type="ChEBI" id="CHEBI:29105"/>
    </cofactor>
</comment>
<reference evidence="23 24" key="1">
    <citation type="journal article" date="2021" name="BMC Biol.">
        <title>Horizontally acquired antibacterial genes associated with adaptive radiation of ladybird beetles.</title>
        <authorList>
            <person name="Li H.S."/>
            <person name="Tang X.F."/>
            <person name="Huang Y.H."/>
            <person name="Xu Z.Y."/>
            <person name="Chen M.L."/>
            <person name="Du X.Y."/>
            <person name="Qiu B.Y."/>
            <person name="Chen P.T."/>
            <person name="Zhang W."/>
            <person name="Slipinski A."/>
            <person name="Escalona H.E."/>
            <person name="Waterhouse R.M."/>
            <person name="Zwick A."/>
            <person name="Pang H."/>
        </authorList>
    </citation>
    <scope>NUCLEOTIDE SEQUENCE [LARGE SCALE GENOMIC DNA]</scope>
    <source>
        <strain evidence="23">SYSU2018</strain>
    </source>
</reference>
<dbReference type="Pfam" id="PF08604">
    <property type="entry name" value="Nup153"/>
    <property type="match status" value="1"/>
</dbReference>
<dbReference type="FunFam" id="4.10.1060.10:FF:000003">
    <property type="entry name" value="E3 SUMO-protein ligase RanBP2"/>
    <property type="match status" value="1"/>
</dbReference>
<evidence type="ECO:0000256" key="7">
    <source>
        <dbReference type="ARBA" id="ARBA00022771"/>
    </source>
</evidence>
<dbReference type="EMBL" id="JABFTP020000083">
    <property type="protein sequence ID" value="KAL3275397.1"/>
    <property type="molecule type" value="Genomic_DNA"/>
</dbReference>
<dbReference type="PROSITE" id="PS50199">
    <property type="entry name" value="ZF_RANBP2_2"/>
    <property type="match status" value="6"/>
</dbReference>
<feature type="region of interest" description="Disordered" evidence="21">
    <location>
        <begin position="927"/>
        <end position="966"/>
    </location>
</feature>
<feature type="compositionally biased region" description="Basic and acidic residues" evidence="21">
    <location>
        <begin position="927"/>
        <end position="939"/>
    </location>
</feature>
<proteinExistence type="inferred from homology"/>
<feature type="region of interest" description="Disordered" evidence="21">
    <location>
        <begin position="1"/>
        <end position="24"/>
    </location>
</feature>
<evidence type="ECO:0000256" key="17">
    <source>
        <dbReference type="ARBA" id="ARBA00068609"/>
    </source>
</evidence>
<dbReference type="InterPro" id="IPR001876">
    <property type="entry name" value="Znf_RanBP2"/>
</dbReference>
<keyword evidence="10" id="KW-0653">Protein transport</keyword>
<evidence type="ECO:0000256" key="12">
    <source>
        <dbReference type="ARBA" id="ARBA00023125"/>
    </source>
</evidence>
<name>A0ABD2NA69_9CUCU</name>
<evidence type="ECO:0000256" key="16">
    <source>
        <dbReference type="ARBA" id="ARBA00060842"/>
    </source>
</evidence>
<keyword evidence="7 20" id="KW-0863">Zinc-finger</keyword>
<evidence type="ECO:0000256" key="20">
    <source>
        <dbReference type="PROSITE-ProRule" id="PRU00322"/>
    </source>
</evidence>
<keyword evidence="8" id="KW-0509">mRNA transport</keyword>
<evidence type="ECO:0000256" key="21">
    <source>
        <dbReference type="SAM" id="MobiDB-lite"/>
    </source>
</evidence>